<gene>
    <name evidence="1" type="ORF">QFC24_005225</name>
</gene>
<proteinExistence type="predicted"/>
<reference evidence="1" key="1">
    <citation type="submission" date="2023-04" db="EMBL/GenBank/DDBJ databases">
        <title>Draft Genome sequencing of Naganishia species isolated from polar environments using Oxford Nanopore Technology.</title>
        <authorList>
            <person name="Leo P."/>
            <person name="Venkateswaran K."/>
        </authorList>
    </citation>
    <scope>NUCLEOTIDE SEQUENCE</scope>
    <source>
        <strain evidence="1">DBVPG 5303</strain>
    </source>
</reference>
<keyword evidence="2" id="KW-1185">Reference proteome</keyword>
<sequence>MSQAETAPKGKRKPCRKMNKKLGRQVRVLMRSRKEILEEAVAVKALLHGPPHLSTAVVEDIAEHLARSASYRTLATLSMASKATYESVKPVLYRRVVWDSNKHWRKMFPSVKKKFRPSHKQAMLFPNLDIVIIKHEIRANVCFCHSPSSATSTSDQIVGRHDFICDIDILHPVDKDTLPEILTTPLRWACGDRTMLHSINAVATVHVAIGGSITSHSSSQDVWISPVPAQHFQLAFDASHPSDGLFDTMKYYCGMIRPAKRWVEYIGGGPADCTLRLFLPGGLDIYCLFSRLLEEILSRNLVVRVVIDSGLQRTRIPPIEFREIMVEAAKIYHRLWPHITQAYNKGEPRNQFYQWTIFSITYAEPGTSADKRRCEYGSYGQILTLPASSTFTLDISHGSKPRSGYNKQYHRLPFPSASLD</sequence>
<dbReference type="EMBL" id="JASBWV010000020">
    <property type="protein sequence ID" value="KAJ9120549.1"/>
    <property type="molecule type" value="Genomic_DNA"/>
</dbReference>
<dbReference type="Proteomes" id="UP001234202">
    <property type="component" value="Unassembled WGS sequence"/>
</dbReference>
<comment type="caution">
    <text evidence="1">The sequence shown here is derived from an EMBL/GenBank/DDBJ whole genome shotgun (WGS) entry which is preliminary data.</text>
</comment>
<protein>
    <submittedName>
        <fullName evidence="1">Uncharacterized protein</fullName>
    </submittedName>
</protein>
<organism evidence="1 2">
    <name type="scientific">Naganishia onofrii</name>
    <dbReference type="NCBI Taxonomy" id="1851511"/>
    <lineage>
        <taxon>Eukaryota</taxon>
        <taxon>Fungi</taxon>
        <taxon>Dikarya</taxon>
        <taxon>Basidiomycota</taxon>
        <taxon>Agaricomycotina</taxon>
        <taxon>Tremellomycetes</taxon>
        <taxon>Filobasidiales</taxon>
        <taxon>Filobasidiaceae</taxon>
        <taxon>Naganishia</taxon>
    </lineage>
</organism>
<evidence type="ECO:0000313" key="2">
    <source>
        <dbReference type="Proteomes" id="UP001234202"/>
    </source>
</evidence>
<accession>A0ACC2X941</accession>
<evidence type="ECO:0000313" key="1">
    <source>
        <dbReference type="EMBL" id="KAJ9120549.1"/>
    </source>
</evidence>
<name>A0ACC2X941_9TREE</name>